<evidence type="ECO:0000313" key="2">
    <source>
        <dbReference type="Proteomes" id="UP000289555"/>
    </source>
</evidence>
<gene>
    <name evidence="1" type="ORF">HORIV_56510</name>
</gene>
<evidence type="ECO:0000313" key="1">
    <source>
        <dbReference type="EMBL" id="BBI53230.1"/>
    </source>
</evidence>
<reference evidence="2" key="1">
    <citation type="journal article" date="2019" name="Microbiol. Resour. Announc.">
        <title>Complete Genome Sequence of Halomonas olivaria, a Moderately Halophilic Bacterium Isolated from Olive Processing Effluents, Obtained by Nanopore Sequencing.</title>
        <authorList>
            <person name="Nagata S."/>
            <person name="Ii K.M."/>
            <person name="Tsukimi T."/>
            <person name="Miura M.C."/>
            <person name="Galipon J."/>
            <person name="Arakawa K."/>
        </authorList>
    </citation>
    <scope>NUCLEOTIDE SEQUENCE [LARGE SCALE GENOMIC DNA]</scope>
    <source>
        <strain evidence="2">TYRC17</strain>
    </source>
</reference>
<name>A0ABM7GR77_9GAMM</name>
<protein>
    <submittedName>
        <fullName evidence="1">Uncharacterized protein</fullName>
    </submittedName>
</protein>
<sequence>MNAAEFHAEQLKVLHAIKVGEIDPNAIITGMVLEDGSYHILSRIGDDVWTLPDSLFSAGIVDSMKMINFLHVPVAFRETLRGCIARYILSGIEGRSLPKGGTIRGFFNLATLFLSWLHEQHITRLSDVTPLIGQQYVDFCKGLKSQK</sequence>
<dbReference type="Proteomes" id="UP000289555">
    <property type="component" value="Chromosome"/>
</dbReference>
<dbReference type="EMBL" id="AP019416">
    <property type="protein sequence ID" value="BBI53230.1"/>
    <property type="molecule type" value="Genomic_DNA"/>
</dbReference>
<organism evidence="1 2">
    <name type="scientific">Vreelandella olivaria</name>
    <dbReference type="NCBI Taxonomy" id="390919"/>
    <lineage>
        <taxon>Bacteria</taxon>
        <taxon>Pseudomonadati</taxon>
        <taxon>Pseudomonadota</taxon>
        <taxon>Gammaproteobacteria</taxon>
        <taxon>Oceanospirillales</taxon>
        <taxon>Halomonadaceae</taxon>
        <taxon>Vreelandella</taxon>
    </lineage>
</organism>
<proteinExistence type="predicted"/>
<keyword evidence="2" id="KW-1185">Reference proteome</keyword>
<accession>A0ABM7GR77</accession>